<name>A0A0K8PAQ3_9CHLR</name>
<gene>
    <name evidence="2" type="ORF">ATC1_12146</name>
</gene>
<dbReference type="AlphaFoldDB" id="A0A0K8PAQ3"/>
<evidence type="ECO:0008006" key="4">
    <source>
        <dbReference type="Google" id="ProtNLM"/>
    </source>
</evidence>
<keyword evidence="3" id="KW-1185">Reference proteome</keyword>
<dbReference type="STRING" id="1678840.ATC1_12146"/>
<proteinExistence type="predicted"/>
<keyword evidence="1" id="KW-0812">Transmembrane</keyword>
<dbReference type="EMBL" id="DF968180">
    <property type="protein sequence ID" value="GAP39614.1"/>
    <property type="molecule type" value="Genomic_DNA"/>
</dbReference>
<dbReference type="RefSeq" id="WP_062278204.1">
    <property type="nucleotide sequence ID" value="NZ_DF968180.1"/>
</dbReference>
<dbReference type="Proteomes" id="UP000053370">
    <property type="component" value="Unassembled WGS sequence"/>
</dbReference>
<dbReference type="PROSITE" id="PS51257">
    <property type="entry name" value="PROKAR_LIPOPROTEIN"/>
    <property type="match status" value="1"/>
</dbReference>
<evidence type="ECO:0000313" key="3">
    <source>
        <dbReference type="Proteomes" id="UP000053370"/>
    </source>
</evidence>
<evidence type="ECO:0000313" key="2">
    <source>
        <dbReference type="EMBL" id="GAP39614.1"/>
    </source>
</evidence>
<feature type="transmembrane region" description="Helical" evidence="1">
    <location>
        <begin position="6"/>
        <end position="26"/>
    </location>
</feature>
<keyword evidence="1" id="KW-1133">Transmembrane helix</keyword>
<protein>
    <recommendedName>
        <fullName evidence="4">Lipoprotein</fullName>
    </recommendedName>
</protein>
<keyword evidence="1" id="KW-0472">Membrane</keyword>
<accession>A0A0K8PAQ3</accession>
<reference evidence="2" key="1">
    <citation type="journal article" date="2015" name="Genome Announc.">
        <title>Draft Genome Sequence of Anaerolineae Strain TC1, a Novel Isolate from a Methanogenic Wastewater Treatment System.</title>
        <authorList>
            <person name="Matsuura N."/>
            <person name="Tourlousse D.M."/>
            <person name="Sun L."/>
            <person name="Toyonaga M."/>
            <person name="Kuroda K."/>
            <person name="Ohashi A."/>
            <person name="Cruz R."/>
            <person name="Yamaguchi T."/>
            <person name="Sekiguchi Y."/>
        </authorList>
    </citation>
    <scope>NUCLEOTIDE SEQUENCE [LARGE SCALE GENOMIC DNA]</scope>
    <source>
        <strain evidence="2">TC1</strain>
    </source>
</reference>
<organism evidence="2">
    <name type="scientific">Flexilinea flocculi</name>
    <dbReference type="NCBI Taxonomy" id="1678840"/>
    <lineage>
        <taxon>Bacteria</taxon>
        <taxon>Bacillati</taxon>
        <taxon>Chloroflexota</taxon>
        <taxon>Anaerolineae</taxon>
        <taxon>Anaerolineales</taxon>
        <taxon>Anaerolineaceae</taxon>
        <taxon>Flexilinea</taxon>
    </lineage>
</organism>
<evidence type="ECO:0000256" key="1">
    <source>
        <dbReference type="SAM" id="Phobius"/>
    </source>
</evidence>
<sequence length="137" mass="15836">MTKKFFFFRLLNPILVMLLLACAILLEKKGFTLEARQPLLPILDKEKIESAVYQEPAVLVIVNRERTDEVPFTITLTDTLNEMKIAFHTTDLSQEELPDLSQFSTILSVCIKRKCYFEGSKNQIKMLPNDHEKCRDA</sequence>